<dbReference type="InterPro" id="IPR022536">
    <property type="entry name" value="EspC"/>
</dbReference>
<dbReference type="AlphaFoldDB" id="A0A918LKH2"/>
<dbReference type="SUPFAM" id="SSF140453">
    <property type="entry name" value="EsxAB dimer-like"/>
    <property type="match status" value="1"/>
</dbReference>
<accession>A0A918LKH2</accession>
<dbReference type="GO" id="GO:0009306">
    <property type="term" value="P:protein secretion"/>
    <property type="evidence" value="ECO:0007669"/>
    <property type="project" value="InterPro"/>
</dbReference>
<dbReference type="InterPro" id="IPR036689">
    <property type="entry name" value="ESAT-6-like_sf"/>
</dbReference>
<name>A0A918LKH2_STRGD</name>
<protein>
    <recommendedName>
        <fullName evidence="4">ESX-1 secretion-associated protein</fullName>
    </recommendedName>
</protein>
<gene>
    <name evidence="2" type="ORF">GCM10010238_66200</name>
</gene>
<feature type="region of interest" description="Disordered" evidence="1">
    <location>
        <begin position="94"/>
        <end position="117"/>
    </location>
</feature>
<organism evidence="2 3">
    <name type="scientific">Streptomyces griseoviridis</name>
    <dbReference type="NCBI Taxonomy" id="45398"/>
    <lineage>
        <taxon>Bacteria</taxon>
        <taxon>Bacillati</taxon>
        <taxon>Actinomycetota</taxon>
        <taxon>Actinomycetes</taxon>
        <taxon>Kitasatosporales</taxon>
        <taxon>Streptomycetaceae</taxon>
        <taxon>Streptomyces</taxon>
    </lineage>
</organism>
<evidence type="ECO:0000313" key="3">
    <source>
        <dbReference type="Proteomes" id="UP000653493"/>
    </source>
</evidence>
<dbReference type="Proteomes" id="UP000653493">
    <property type="component" value="Unassembled WGS sequence"/>
</dbReference>
<reference evidence="2" key="2">
    <citation type="submission" date="2020-09" db="EMBL/GenBank/DDBJ databases">
        <authorList>
            <person name="Sun Q."/>
            <person name="Ohkuma M."/>
        </authorList>
    </citation>
    <scope>NUCLEOTIDE SEQUENCE</scope>
    <source>
        <strain evidence="2">JCM 4234</strain>
    </source>
</reference>
<proteinExistence type="predicted"/>
<evidence type="ECO:0000256" key="1">
    <source>
        <dbReference type="SAM" id="MobiDB-lite"/>
    </source>
</evidence>
<dbReference type="EMBL" id="BMSL01000036">
    <property type="protein sequence ID" value="GGS68277.1"/>
    <property type="molecule type" value="Genomic_DNA"/>
</dbReference>
<dbReference type="Gene3D" id="1.10.287.1060">
    <property type="entry name" value="ESAT-6-like"/>
    <property type="match status" value="1"/>
</dbReference>
<dbReference type="Pfam" id="PF10824">
    <property type="entry name" value="T7SS_ESX_EspC"/>
    <property type="match status" value="1"/>
</dbReference>
<comment type="caution">
    <text evidence="2">The sequence shown here is derived from an EMBL/GenBank/DDBJ whole genome shotgun (WGS) entry which is preliminary data.</text>
</comment>
<evidence type="ECO:0000313" key="2">
    <source>
        <dbReference type="EMBL" id="GGS68277.1"/>
    </source>
</evidence>
<reference evidence="2" key="1">
    <citation type="journal article" date="2014" name="Int. J. Syst. Evol. Microbiol.">
        <title>Complete genome sequence of Corynebacterium casei LMG S-19264T (=DSM 44701T), isolated from a smear-ripened cheese.</title>
        <authorList>
            <consortium name="US DOE Joint Genome Institute (JGI-PGF)"/>
            <person name="Walter F."/>
            <person name="Albersmeier A."/>
            <person name="Kalinowski J."/>
            <person name="Ruckert C."/>
        </authorList>
    </citation>
    <scope>NUCLEOTIDE SEQUENCE</scope>
    <source>
        <strain evidence="2">JCM 4234</strain>
    </source>
</reference>
<keyword evidence="3" id="KW-1185">Reference proteome</keyword>
<sequence length="117" mass="12096">MSTYSVDSSGYQENVRHLDAAAEGIGTAASQMPGEQCSLHDVYGGEDSGPAFERCVTAWHDEAGVLRSALEEIAGKLRITGTNYGAAEDSALQRVQGAARTGGQPPVPAASEPSPFG</sequence>
<evidence type="ECO:0008006" key="4">
    <source>
        <dbReference type="Google" id="ProtNLM"/>
    </source>
</evidence>